<feature type="compositionally biased region" description="Basic and acidic residues" evidence="5">
    <location>
        <begin position="65"/>
        <end position="89"/>
    </location>
</feature>
<keyword evidence="4" id="KW-0539">Nucleus</keyword>
<dbReference type="SUPFAM" id="SSF52540">
    <property type="entry name" value="P-loop containing nucleoside triphosphate hydrolases"/>
    <property type="match status" value="1"/>
</dbReference>
<feature type="region of interest" description="Disordered" evidence="5">
    <location>
        <begin position="269"/>
        <end position="328"/>
    </location>
</feature>
<dbReference type="AlphaFoldDB" id="A0A317XYN6"/>
<dbReference type="InterPro" id="IPR050755">
    <property type="entry name" value="TRAFAC_YlqF/YawG_RiboMat"/>
</dbReference>
<dbReference type="PANTHER" id="PTHR11089:SF30">
    <property type="entry name" value="GUANINE NUCLEOTIDE-BINDING PROTEIN-LIKE 3 HOMOLOG"/>
    <property type="match status" value="1"/>
</dbReference>
<name>A0A317XYN6_9BASI</name>
<feature type="compositionally biased region" description="Acidic residues" evidence="5">
    <location>
        <begin position="583"/>
        <end position="601"/>
    </location>
</feature>
<evidence type="ECO:0000313" key="8">
    <source>
        <dbReference type="Proteomes" id="UP000246740"/>
    </source>
</evidence>
<feature type="compositionally biased region" description="Basic residues" evidence="5">
    <location>
        <begin position="1"/>
        <end position="35"/>
    </location>
</feature>
<reference evidence="7 8" key="1">
    <citation type="journal article" date="2018" name="Mol. Biol. Evol.">
        <title>Broad Genomic Sampling Reveals a Smut Pathogenic Ancestry of the Fungal Clade Ustilaginomycotina.</title>
        <authorList>
            <person name="Kijpornyongpan T."/>
            <person name="Mondo S.J."/>
            <person name="Barry K."/>
            <person name="Sandor L."/>
            <person name="Lee J."/>
            <person name="Lipzen A."/>
            <person name="Pangilinan J."/>
            <person name="LaButti K."/>
            <person name="Hainaut M."/>
            <person name="Henrissat B."/>
            <person name="Grigoriev I.V."/>
            <person name="Spatafora J.W."/>
            <person name="Aime M.C."/>
        </authorList>
    </citation>
    <scope>NUCLEOTIDE SEQUENCE [LARGE SCALE GENOMIC DNA]</scope>
    <source>
        <strain evidence="7 8">MCA 3645</strain>
    </source>
</reference>
<protein>
    <recommendedName>
        <fullName evidence="6">Guanine nucleotide-binding protein-like 3 N-terminal domain-containing protein</fullName>
    </recommendedName>
</protein>
<gene>
    <name evidence="7" type="ORF">BCV70DRAFT_197600</name>
</gene>
<feature type="compositionally biased region" description="Acidic residues" evidence="5">
    <location>
        <begin position="269"/>
        <end position="278"/>
    </location>
</feature>
<dbReference type="Gene3D" id="3.40.50.300">
    <property type="entry name" value="P-loop containing nucleotide triphosphate hydrolases"/>
    <property type="match status" value="1"/>
</dbReference>
<feature type="compositionally biased region" description="Acidic residues" evidence="5">
    <location>
        <begin position="96"/>
        <end position="115"/>
    </location>
</feature>
<feature type="compositionally biased region" description="Basic residues" evidence="5">
    <location>
        <begin position="609"/>
        <end position="618"/>
    </location>
</feature>
<proteinExistence type="predicted"/>
<feature type="region of interest" description="Disordered" evidence="5">
    <location>
        <begin position="1"/>
        <end position="115"/>
    </location>
</feature>
<sequence length="667" mass="74367">MVRVKKRASKRLGTKQREKVKKKVKEHHRKAKREAKKNPQWKSRVKKDPGIPNSFPYKEQLINEIETKRRKQEEEKEAAKEARRAEKLAAKQALNGDDDLASDDGDELDEEDVEDSEGLLGEVSFDAMPMTAPLFRGGLTELLASEDIKTVVLTLDARDPQSFRSPWLEKCVTSNKSKRLAVALSRADMVPLETLVSWIAHLSAACSAPVFPISSSPDRLEQVTGAEALVDALDLKGKKKGDVAVVGLSHSGRSTVADAILNAIGLPEDEDEDTEENSEWPAVLDTPALIPLRKTETAEQSDEEEDSEDEKDEQEAGKQPKDDDDTEAMAKQELKSMQTLMRNQGHVQRIKEPLPLTWALLSRVSHPEDLMLIYNVPAFGSFQVDKASLADEQLDEQEKETLAAIQRREKVHADTHEFLVALARATGRMKKRDLPDPIGASRILLRDWSHQMLGYYTQAPKLTEAAQKQLDAARTKASALSDTVLARKEWRKKFKARELRLKPISMVLGREALVLDQVEMMAPPPEVDSDDEDEVEGVLAEDDDEESWEDDEDEEDAETETAQAPAQLKSILKKIVSKRNAPADEDEEEEELEQAESDSEQEMQQLSRKERRVQKKAKMSAPAPTKSKNGSAKRLTPKTTSSGVAQAASAAVNGPAPGERYDFGAFF</sequence>
<feature type="domain" description="Guanine nucleotide-binding protein-like 3 N-terminal" evidence="6">
    <location>
        <begin position="14"/>
        <end position="87"/>
    </location>
</feature>
<comment type="subcellular location">
    <subcellularLocation>
        <location evidence="1">Nucleus</location>
    </subcellularLocation>
</comment>
<dbReference type="InterPro" id="IPR023179">
    <property type="entry name" value="GTP-bd_ortho_bundle_sf"/>
</dbReference>
<organism evidence="7 8">
    <name type="scientific">Testicularia cyperi</name>
    <dbReference type="NCBI Taxonomy" id="1882483"/>
    <lineage>
        <taxon>Eukaryota</taxon>
        <taxon>Fungi</taxon>
        <taxon>Dikarya</taxon>
        <taxon>Basidiomycota</taxon>
        <taxon>Ustilaginomycotina</taxon>
        <taxon>Ustilaginomycetes</taxon>
        <taxon>Ustilaginales</taxon>
        <taxon>Anthracoideaceae</taxon>
        <taxon>Testicularia</taxon>
    </lineage>
</organism>
<keyword evidence="3" id="KW-0342">GTP-binding</keyword>
<evidence type="ECO:0000256" key="5">
    <source>
        <dbReference type="SAM" id="MobiDB-lite"/>
    </source>
</evidence>
<dbReference type="Pfam" id="PF08701">
    <property type="entry name" value="GN3L_Grn1"/>
    <property type="match status" value="1"/>
</dbReference>
<dbReference type="Gene3D" id="1.10.1580.10">
    <property type="match status" value="1"/>
</dbReference>
<dbReference type="InterPro" id="IPR027417">
    <property type="entry name" value="P-loop_NTPase"/>
</dbReference>
<keyword evidence="2" id="KW-0547">Nucleotide-binding</keyword>
<dbReference type="OrthoDB" id="10266128at2759"/>
<accession>A0A317XYN6</accession>
<evidence type="ECO:0000256" key="4">
    <source>
        <dbReference type="ARBA" id="ARBA00023242"/>
    </source>
</evidence>
<dbReference type="InterPro" id="IPR014813">
    <property type="entry name" value="Gnl3_N_dom"/>
</dbReference>
<dbReference type="CDD" id="cd01849">
    <property type="entry name" value="YlqF_related_GTPase"/>
    <property type="match status" value="1"/>
</dbReference>
<dbReference type="InParanoid" id="A0A317XYN6"/>
<dbReference type="Proteomes" id="UP000246740">
    <property type="component" value="Unassembled WGS sequence"/>
</dbReference>
<dbReference type="EMBL" id="KZ819188">
    <property type="protein sequence ID" value="PWZ03384.1"/>
    <property type="molecule type" value="Genomic_DNA"/>
</dbReference>
<evidence type="ECO:0000313" key="7">
    <source>
        <dbReference type="EMBL" id="PWZ03384.1"/>
    </source>
</evidence>
<keyword evidence="8" id="KW-1185">Reference proteome</keyword>
<evidence type="ECO:0000256" key="1">
    <source>
        <dbReference type="ARBA" id="ARBA00004123"/>
    </source>
</evidence>
<dbReference type="GO" id="GO:0005525">
    <property type="term" value="F:GTP binding"/>
    <property type="evidence" value="ECO:0007669"/>
    <property type="project" value="UniProtKB-KW"/>
</dbReference>
<evidence type="ECO:0000256" key="3">
    <source>
        <dbReference type="ARBA" id="ARBA00023134"/>
    </source>
</evidence>
<dbReference type="STRING" id="1882483.A0A317XYN6"/>
<feature type="region of interest" description="Disordered" evidence="5">
    <location>
        <begin position="523"/>
        <end position="667"/>
    </location>
</feature>
<dbReference type="GO" id="GO:0005730">
    <property type="term" value="C:nucleolus"/>
    <property type="evidence" value="ECO:0007669"/>
    <property type="project" value="TreeGrafter"/>
</dbReference>
<evidence type="ECO:0000256" key="2">
    <source>
        <dbReference type="ARBA" id="ARBA00022741"/>
    </source>
</evidence>
<feature type="compositionally biased region" description="Acidic residues" evidence="5">
    <location>
        <begin position="527"/>
        <end position="559"/>
    </location>
</feature>
<evidence type="ECO:0000259" key="6">
    <source>
        <dbReference type="Pfam" id="PF08701"/>
    </source>
</evidence>
<feature type="compositionally biased region" description="Acidic residues" evidence="5">
    <location>
        <begin position="299"/>
        <end position="313"/>
    </location>
</feature>
<feature type="compositionally biased region" description="Low complexity" evidence="5">
    <location>
        <begin position="641"/>
        <end position="658"/>
    </location>
</feature>
<dbReference type="PANTHER" id="PTHR11089">
    <property type="entry name" value="GTP-BINDING PROTEIN-RELATED"/>
    <property type="match status" value="1"/>
</dbReference>